<dbReference type="PANTHER" id="PTHR30592:SF1">
    <property type="entry name" value="SULFUR CARRIER PROTEIN FDHD"/>
    <property type="match status" value="1"/>
</dbReference>
<evidence type="ECO:0000313" key="5">
    <source>
        <dbReference type="Proteomes" id="UP000245657"/>
    </source>
</evidence>
<feature type="binding site" evidence="3">
    <location>
        <begin position="245"/>
        <end position="250"/>
    </location>
    <ligand>
        <name>Mo-bis(molybdopterin guanine dinucleotide)</name>
        <dbReference type="ChEBI" id="CHEBI:60539"/>
    </ligand>
</feature>
<dbReference type="RefSeq" id="WP_109967900.1">
    <property type="nucleotide sequence ID" value="NZ_CP176093.1"/>
</dbReference>
<keyword evidence="5" id="KW-1185">Reference proteome</keyword>
<organism evidence="4 5">
    <name type="scientific">Methanospirillum lacunae</name>
    <dbReference type="NCBI Taxonomy" id="668570"/>
    <lineage>
        <taxon>Archaea</taxon>
        <taxon>Methanobacteriati</taxon>
        <taxon>Methanobacteriota</taxon>
        <taxon>Stenosarchaea group</taxon>
        <taxon>Methanomicrobia</taxon>
        <taxon>Methanomicrobiales</taxon>
        <taxon>Methanospirillaceae</taxon>
        <taxon>Methanospirillum</taxon>
    </lineage>
</organism>
<gene>
    <name evidence="3" type="primary">fdhD</name>
    <name evidence="4" type="ORF">DK846_05330</name>
</gene>
<comment type="function">
    <text evidence="3">Required for formate dehydrogenase (FDH) activity. Acts as a sulfur carrier protein that transfers sulfur from IscS to the molybdenum cofactor prior to its insertion into FDH.</text>
</comment>
<evidence type="ECO:0000313" key="4">
    <source>
        <dbReference type="EMBL" id="PWR73246.1"/>
    </source>
</evidence>
<feature type="active site" description="Cysteine persulfide intermediate" evidence="3">
    <location>
        <position position="112"/>
    </location>
</feature>
<dbReference type="EMBL" id="QGMY01000003">
    <property type="protein sequence ID" value="PWR73246.1"/>
    <property type="molecule type" value="Genomic_DNA"/>
</dbReference>
<dbReference type="GO" id="GO:0005737">
    <property type="term" value="C:cytoplasm"/>
    <property type="evidence" value="ECO:0007669"/>
    <property type="project" value="UniProtKB-SubCell"/>
</dbReference>
<dbReference type="AlphaFoldDB" id="A0A2V2N687"/>
<comment type="similarity">
    <text evidence="3">Belongs to the FdhD family.</text>
</comment>
<keyword evidence="4" id="KW-0808">Transferase</keyword>
<evidence type="ECO:0000256" key="2">
    <source>
        <dbReference type="ARBA" id="ARBA00023150"/>
    </source>
</evidence>
<dbReference type="Gene3D" id="3.10.20.10">
    <property type="match status" value="1"/>
</dbReference>
<sequence length="265" mass="28690">MSSQNEGIPGVTIMYSSVKVSGDSINQSSVEVCTESRVMLFLNDILIGDLSITPVDLESFAIGHLICEGYIREVKEITSIHIDLPEIRVLSECNSESTIKGQFSKNSSGGSCRDLLPDCSLPPLPDGMCLGVDTIFSSMEKVNEYSVIWKRTGGMHCSLIIREDGEVICGVEDMGRHTTVDKAVGVALQKGVDINHCYLVCSGRLPVDMVAKAYRAGIPVVISNNAAFAGGIEFAKNTNMTIAGFVRPPKMTIYTGQHRIRLTVP</sequence>
<dbReference type="NCBIfam" id="TIGR00129">
    <property type="entry name" value="fdhD_narQ"/>
    <property type="match status" value="1"/>
</dbReference>
<dbReference type="GO" id="GO:0097163">
    <property type="term" value="F:sulfur carrier activity"/>
    <property type="evidence" value="ECO:0007669"/>
    <property type="project" value="UniProtKB-UniRule"/>
</dbReference>
<dbReference type="HAMAP" id="MF_00187">
    <property type="entry name" value="FdhD"/>
    <property type="match status" value="1"/>
</dbReference>
<keyword evidence="1 3" id="KW-0963">Cytoplasm</keyword>
<dbReference type="GO" id="GO:0006777">
    <property type="term" value="P:Mo-molybdopterin cofactor biosynthetic process"/>
    <property type="evidence" value="ECO:0007669"/>
    <property type="project" value="UniProtKB-UniRule"/>
</dbReference>
<dbReference type="OrthoDB" id="57189at2157"/>
<dbReference type="SUPFAM" id="SSF53927">
    <property type="entry name" value="Cytidine deaminase-like"/>
    <property type="match status" value="1"/>
</dbReference>
<dbReference type="GeneID" id="97549975"/>
<proteinExistence type="inferred from homology"/>
<evidence type="ECO:0000256" key="1">
    <source>
        <dbReference type="ARBA" id="ARBA00022490"/>
    </source>
</evidence>
<dbReference type="InterPro" id="IPR003786">
    <property type="entry name" value="FdhD"/>
</dbReference>
<name>A0A2V2N687_9EURY</name>
<evidence type="ECO:0000256" key="3">
    <source>
        <dbReference type="HAMAP-Rule" id="MF_00187"/>
    </source>
</evidence>
<keyword evidence="2 3" id="KW-0501">Molybdenum cofactor biosynthesis</keyword>
<dbReference type="Pfam" id="PF02634">
    <property type="entry name" value="FdhD-NarQ"/>
    <property type="match status" value="1"/>
</dbReference>
<reference evidence="4 5" key="1">
    <citation type="submission" date="2018-05" db="EMBL/GenBank/DDBJ databases">
        <title>Draft genome of Methanospirillum lacunae Ki8-1.</title>
        <authorList>
            <person name="Dueholm M.S."/>
            <person name="Nielsen P.H."/>
            <person name="Bakmann L.F."/>
            <person name="Otzen D.E."/>
        </authorList>
    </citation>
    <scope>NUCLEOTIDE SEQUENCE [LARGE SCALE GENOMIC DNA]</scope>
    <source>
        <strain evidence="4 5">Ki8-1</strain>
    </source>
</reference>
<dbReference type="GO" id="GO:0016783">
    <property type="term" value="F:sulfurtransferase activity"/>
    <property type="evidence" value="ECO:0007669"/>
    <property type="project" value="InterPro"/>
</dbReference>
<dbReference type="PANTHER" id="PTHR30592">
    <property type="entry name" value="FORMATE DEHYDROGENASE"/>
    <property type="match status" value="1"/>
</dbReference>
<dbReference type="Proteomes" id="UP000245657">
    <property type="component" value="Unassembled WGS sequence"/>
</dbReference>
<protein>
    <recommendedName>
        <fullName evidence="3">Sulfur carrier protein FdhD</fullName>
    </recommendedName>
</protein>
<comment type="caution">
    <text evidence="4">The sequence shown here is derived from an EMBL/GenBank/DDBJ whole genome shotgun (WGS) entry which is preliminary data.</text>
</comment>
<accession>A0A2V2N687</accession>
<comment type="subcellular location">
    <subcellularLocation>
        <location evidence="3">Cytoplasm</location>
    </subcellularLocation>
</comment>
<dbReference type="Gene3D" id="3.40.140.10">
    <property type="entry name" value="Cytidine Deaminase, domain 2"/>
    <property type="match status" value="1"/>
</dbReference>
<dbReference type="InterPro" id="IPR016193">
    <property type="entry name" value="Cytidine_deaminase-like"/>
</dbReference>
<dbReference type="PIRSF" id="PIRSF015626">
    <property type="entry name" value="FdhD"/>
    <property type="match status" value="1"/>
</dbReference>